<sequence>MSTTSISVRMDSETKKEGEALFKELGLNMSTAINMFVKQAVRENRIPFTVGDPRPNAESLEAIRDREQFLASGKKPRFSKAEELFEDLGI</sequence>
<reference evidence="3 4" key="1">
    <citation type="journal article" date="2014" name="Int. J. Syst. Evol. Microbiol.">
        <title>Complete genome sequence of Corynebacterium casei LMG S-19264T (=DSM 44701T), isolated from a smear-ripened cheese.</title>
        <authorList>
            <consortium name="US DOE Joint Genome Institute (JGI-PGF)"/>
            <person name="Walter F."/>
            <person name="Albersmeier A."/>
            <person name="Kalinowski J."/>
            <person name="Ruckert C."/>
        </authorList>
    </citation>
    <scope>NUCLEOTIDE SEQUENCE [LARGE SCALE GENOMIC DNA]</scope>
    <source>
        <strain evidence="3 4">CCM 8669</strain>
    </source>
</reference>
<dbReference type="PIRSF" id="PIRSF003108">
    <property type="entry name" value="DinJ"/>
    <property type="match status" value="1"/>
</dbReference>
<dbReference type="EMBL" id="BMDC01000001">
    <property type="protein sequence ID" value="GGH57945.1"/>
    <property type="molecule type" value="Genomic_DNA"/>
</dbReference>
<keyword evidence="2" id="KW-1277">Toxin-antitoxin system</keyword>
<comment type="similarity">
    <text evidence="1">Belongs to the RelB/DinJ antitoxin family.</text>
</comment>
<dbReference type="GO" id="GO:0044010">
    <property type="term" value="P:single-species biofilm formation"/>
    <property type="evidence" value="ECO:0007669"/>
    <property type="project" value="InterPro"/>
</dbReference>
<dbReference type="PANTHER" id="PTHR38781:SF1">
    <property type="entry name" value="ANTITOXIN DINJ-RELATED"/>
    <property type="match status" value="1"/>
</dbReference>
<dbReference type="InterPro" id="IPR007337">
    <property type="entry name" value="RelB/DinJ"/>
</dbReference>
<dbReference type="GO" id="GO:0006355">
    <property type="term" value="P:regulation of DNA-templated transcription"/>
    <property type="evidence" value="ECO:0007669"/>
    <property type="project" value="InterPro"/>
</dbReference>
<name>A0A917IPI6_9MICC</name>
<evidence type="ECO:0000256" key="1">
    <source>
        <dbReference type="ARBA" id="ARBA00010562"/>
    </source>
</evidence>
<dbReference type="GO" id="GO:0000987">
    <property type="term" value="F:cis-regulatory region sequence-specific DNA binding"/>
    <property type="evidence" value="ECO:0007669"/>
    <property type="project" value="InterPro"/>
</dbReference>
<gene>
    <name evidence="3" type="ORF">GCM10007359_03610</name>
</gene>
<evidence type="ECO:0000313" key="3">
    <source>
        <dbReference type="EMBL" id="GGH57945.1"/>
    </source>
</evidence>
<proteinExistence type="inferred from homology"/>
<protein>
    <submittedName>
        <fullName evidence="3">DNA-damage-inducible protein J</fullName>
    </submittedName>
</protein>
<dbReference type="NCBIfam" id="TIGR02384">
    <property type="entry name" value="RelB_DinJ"/>
    <property type="match status" value="1"/>
</dbReference>
<dbReference type="InterPro" id="IPR026262">
    <property type="entry name" value="DinJ"/>
</dbReference>
<dbReference type="Gene3D" id="1.10.1220.10">
    <property type="entry name" value="Met repressor-like"/>
    <property type="match status" value="1"/>
</dbReference>
<dbReference type="PANTHER" id="PTHR38781">
    <property type="entry name" value="ANTITOXIN DINJ-RELATED"/>
    <property type="match status" value="1"/>
</dbReference>
<dbReference type="Proteomes" id="UP000600171">
    <property type="component" value="Unassembled WGS sequence"/>
</dbReference>
<organism evidence="3 4">
    <name type="scientific">Rothia aerolata</name>
    <dbReference type="NCBI Taxonomy" id="1812262"/>
    <lineage>
        <taxon>Bacteria</taxon>
        <taxon>Bacillati</taxon>
        <taxon>Actinomycetota</taxon>
        <taxon>Actinomycetes</taxon>
        <taxon>Micrococcales</taxon>
        <taxon>Micrococcaceae</taxon>
        <taxon>Rothia</taxon>
    </lineage>
</organism>
<dbReference type="GO" id="GO:0015643">
    <property type="term" value="F:toxic substance binding"/>
    <property type="evidence" value="ECO:0007669"/>
    <property type="project" value="InterPro"/>
</dbReference>
<dbReference type="RefSeq" id="WP_188358628.1">
    <property type="nucleotide sequence ID" value="NZ_BMDC01000001.1"/>
</dbReference>
<dbReference type="Pfam" id="PF04221">
    <property type="entry name" value="RelB"/>
    <property type="match status" value="1"/>
</dbReference>
<accession>A0A917IPI6</accession>
<keyword evidence="4" id="KW-1185">Reference proteome</keyword>
<dbReference type="InterPro" id="IPR013321">
    <property type="entry name" value="Arc_rbn_hlx_hlx"/>
</dbReference>
<comment type="caution">
    <text evidence="3">The sequence shown here is derived from an EMBL/GenBank/DDBJ whole genome shotgun (WGS) entry which is preliminary data.</text>
</comment>
<dbReference type="GO" id="GO:0006351">
    <property type="term" value="P:DNA-templated transcription"/>
    <property type="evidence" value="ECO:0007669"/>
    <property type="project" value="TreeGrafter"/>
</dbReference>
<evidence type="ECO:0000313" key="4">
    <source>
        <dbReference type="Proteomes" id="UP000600171"/>
    </source>
</evidence>
<dbReference type="AlphaFoldDB" id="A0A917IPI6"/>
<evidence type="ECO:0000256" key="2">
    <source>
        <dbReference type="ARBA" id="ARBA00022649"/>
    </source>
</evidence>